<dbReference type="GO" id="GO:0003994">
    <property type="term" value="F:aconitate hydratase activity"/>
    <property type="evidence" value="ECO:0007669"/>
    <property type="project" value="TreeGrafter"/>
</dbReference>
<evidence type="ECO:0000313" key="4">
    <source>
        <dbReference type="EMBL" id="EEA90729.1"/>
    </source>
</evidence>
<name>B6GAH6_9ACTN</name>
<dbReference type="GO" id="GO:0051539">
    <property type="term" value="F:4 iron, 4 sulfur cluster binding"/>
    <property type="evidence" value="ECO:0007669"/>
    <property type="project" value="TreeGrafter"/>
</dbReference>
<dbReference type="InterPro" id="IPR001030">
    <property type="entry name" value="Acoase/IPM_deHydtase_lsu_aba"/>
</dbReference>
<dbReference type="STRING" id="445975.COLSTE_01075"/>
<dbReference type="Pfam" id="PF00330">
    <property type="entry name" value="Aconitase"/>
    <property type="match status" value="1"/>
</dbReference>
<comment type="caution">
    <text evidence="4">The sequence shown here is derived from an EMBL/GenBank/DDBJ whole genome shotgun (WGS) entry which is preliminary data.</text>
</comment>
<gene>
    <name evidence="4" type="ORF">COLSTE_01075</name>
</gene>
<feature type="domain" description="Aconitase/3-isopropylmalate dehydratase large subunit alpha/beta/alpha" evidence="3">
    <location>
        <begin position="24"/>
        <end position="102"/>
    </location>
</feature>
<evidence type="ECO:0000259" key="3">
    <source>
        <dbReference type="Pfam" id="PF00330"/>
    </source>
</evidence>
<reference evidence="4 5" key="2">
    <citation type="submission" date="2008-10" db="EMBL/GenBank/DDBJ databases">
        <authorList>
            <person name="Fulton L."/>
            <person name="Clifton S."/>
            <person name="Fulton B."/>
            <person name="Xu J."/>
            <person name="Minx P."/>
            <person name="Pepin K.H."/>
            <person name="Johnson M."/>
            <person name="Thiruvilangam P."/>
            <person name="Bhonagiri V."/>
            <person name="Nash W.E."/>
            <person name="Mardis E.R."/>
            <person name="Wilson R.K."/>
        </authorList>
    </citation>
    <scope>NUCLEOTIDE SEQUENCE [LARGE SCALE GENOMIC DNA]</scope>
    <source>
        <strain evidence="4 5">DSM 13279</strain>
    </source>
</reference>
<accession>B6GAH6</accession>
<dbReference type="PANTHER" id="PTHR43160">
    <property type="entry name" value="ACONITATE HYDRATASE B"/>
    <property type="match status" value="1"/>
</dbReference>
<comment type="cofactor">
    <cofactor evidence="1">
        <name>[4Fe-4S] cluster</name>
        <dbReference type="ChEBI" id="CHEBI:49883"/>
    </cofactor>
</comment>
<comment type="similarity">
    <text evidence="2">Belongs to the aconitase/IPM isomerase family.</text>
</comment>
<dbReference type="InterPro" id="IPR015932">
    <property type="entry name" value="Aconitase_dom2"/>
</dbReference>
<dbReference type="AlphaFoldDB" id="B6GAH6"/>
<organism evidence="4 5">
    <name type="scientific">Collinsella stercoris DSM 13279</name>
    <dbReference type="NCBI Taxonomy" id="445975"/>
    <lineage>
        <taxon>Bacteria</taxon>
        <taxon>Bacillati</taxon>
        <taxon>Actinomycetota</taxon>
        <taxon>Coriobacteriia</taxon>
        <taxon>Coriobacteriales</taxon>
        <taxon>Coriobacteriaceae</taxon>
        <taxon>Collinsella</taxon>
    </lineage>
</organism>
<dbReference type="EMBL" id="ABXJ01000060">
    <property type="protein sequence ID" value="EEA90729.1"/>
    <property type="molecule type" value="Genomic_DNA"/>
</dbReference>
<evidence type="ECO:0000256" key="1">
    <source>
        <dbReference type="ARBA" id="ARBA00001966"/>
    </source>
</evidence>
<dbReference type="PANTHER" id="PTHR43160:SF3">
    <property type="entry name" value="ACONITATE HYDRATASE, MITOCHONDRIAL"/>
    <property type="match status" value="1"/>
</dbReference>
<dbReference type="InterPro" id="IPR050926">
    <property type="entry name" value="Aconitase/IPM_isomerase"/>
</dbReference>
<dbReference type="GO" id="GO:0005829">
    <property type="term" value="C:cytosol"/>
    <property type="evidence" value="ECO:0007669"/>
    <property type="project" value="TreeGrafter"/>
</dbReference>
<evidence type="ECO:0000256" key="2">
    <source>
        <dbReference type="ARBA" id="ARBA00007185"/>
    </source>
</evidence>
<dbReference type="HOGENOM" id="CLU_1674914_0_0_11"/>
<dbReference type="SUPFAM" id="SSF53732">
    <property type="entry name" value="Aconitase iron-sulfur domain"/>
    <property type="match status" value="1"/>
</dbReference>
<dbReference type="Proteomes" id="UP000003560">
    <property type="component" value="Unassembled WGS sequence"/>
</dbReference>
<evidence type="ECO:0000313" key="5">
    <source>
        <dbReference type="Proteomes" id="UP000003560"/>
    </source>
</evidence>
<sequence length="157" mass="17040">MLLILRAPWAAPSTRTTTSLAFPRPGVGPHDVALAIIHAVFAKGYVKNKVMEFVGPGIASMTTDYRSGVDVMTTETTCLSSIWATDEDTHAFLTMRGRGDDYRELKGANTGCGSRCAPRSWTRSPRPTSSFPRAHALRDGRPGERCVRGCRDVLVGS</sequence>
<keyword evidence="5" id="KW-1185">Reference proteome</keyword>
<dbReference type="InterPro" id="IPR036008">
    <property type="entry name" value="Aconitase_4Fe-4S_dom"/>
</dbReference>
<protein>
    <recommendedName>
        <fullName evidence="3">Aconitase/3-isopropylmalate dehydratase large subunit alpha/beta/alpha domain-containing protein</fullName>
    </recommendedName>
</protein>
<proteinExistence type="inferred from homology"/>
<dbReference type="eggNOG" id="COG1048">
    <property type="taxonomic scope" value="Bacteria"/>
</dbReference>
<dbReference type="GO" id="GO:0006099">
    <property type="term" value="P:tricarboxylic acid cycle"/>
    <property type="evidence" value="ECO:0007669"/>
    <property type="project" value="TreeGrafter"/>
</dbReference>
<reference evidence="4 5" key="1">
    <citation type="submission" date="2008-10" db="EMBL/GenBank/DDBJ databases">
        <title>Draft genome sequence of Collinsella stercoris (DSM 13279).</title>
        <authorList>
            <person name="Sudarsanam P."/>
            <person name="Ley R."/>
            <person name="Guruge J."/>
            <person name="Turnbaugh P.J."/>
            <person name="Mahowald M."/>
            <person name="Liep D."/>
            <person name="Gordon J."/>
        </authorList>
    </citation>
    <scope>NUCLEOTIDE SEQUENCE [LARGE SCALE GENOMIC DNA]</scope>
    <source>
        <strain evidence="4 5">DSM 13279</strain>
    </source>
</reference>
<dbReference type="Gene3D" id="3.40.1060.10">
    <property type="entry name" value="Aconitase, Domain 2"/>
    <property type="match status" value="1"/>
</dbReference>